<feature type="domain" description="PIPK" evidence="8">
    <location>
        <begin position="361"/>
        <end position="809"/>
    </location>
</feature>
<proteinExistence type="predicted"/>
<keyword evidence="4 6" id="KW-0418">Kinase</keyword>
<dbReference type="GO" id="GO:0005886">
    <property type="term" value="C:plasma membrane"/>
    <property type="evidence" value="ECO:0007669"/>
    <property type="project" value="TreeGrafter"/>
</dbReference>
<dbReference type="PANTHER" id="PTHR23086">
    <property type="entry name" value="PHOSPHATIDYLINOSITOL-4-PHOSPHATE 5-KINASE"/>
    <property type="match status" value="1"/>
</dbReference>
<protein>
    <recommendedName>
        <fullName evidence="6">Phosphatidylinositol 4-phosphate 5-kinase</fullName>
        <ecNumber evidence="6">2.7.1.68</ecNumber>
    </recommendedName>
</protein>
<dbReference type="Proteomes" id="UP000886885">
    <property type="component" value="Chromosome 3A"/>
</dbReference>
<dbReference type="InterPro" id="IPR023610">
    <property type="entry name" value="PInositol-4/5-P-5/4-kinase"/>
</dbReference>
<evidence type="ECO:0000256" key="6">
    <source>
        <dbReference type="PIRNR" id="PIRNR037274"/>
    </source>
</evidence>
<dbReference type="InterPro" id="IPR017163">
    <property type="entry name" value="PIno-4-P-5_kinase_pln"/>
</dbReference>
<evidence type="ECO:0000313" key="9">
    <source>
        <dbReference type="EMBL" id="KAG6781978.1"/>
    </source>
</evidence>
<dbReference type="Pfam" id="PF02493">
    <property type="entry name" value="MORN"/>
    <property type="match status" value="8"/>
</dbReference>
<accession>A0A8X8A2W0</accession>
<keyword evidence="10" id="KW-1185">Reference proteome</keyword>
<dbReference type="InterPro" id="IPR003409">
    <property type="entry name" value="MORN"/>
</dbReference>
<feature type="region of interest" description="Disordered" evidence="7">
    <location>
        <begin position="685"/>
        <end position="709"/>
    </location>
</feature>
<dbReference type="Pfam" id="PF01504">
    <property type="entry name" value="PIP5K"/>
    <property type="match status" value="3"/>
</dbReference>
<dbReference type="GO" id="GO:0005524">
    <property type="term" value="F:ATP binding"/>
    <property type="evidence" value="ECO:0007669"/>
    <property type="project" value="UniProtKB-UniRule"/>
</dbReference>
<comment type="catalytic activity">
    <reaction evidence="6">
        <text>a 1,2-diacyl-sn-glycero-3-phospho-(1D-myo-inositol 4-phosphate) + ATP = a 1,2-diacyl-sn-glycero-3-phospho-(1D-myo-inositol-4,5-bisphosphate) + ADP + H(+)</text>
        <dbReference type="Rhea" id="RHEA:14425"/>
        <dbReference type="ChEBI" id="CHEBI:15378"/>
        <dbReference type="ChEBI" id="CHEBI:30616"/>
        <dbReference type="ChEBI" id="CHEBI:58178"/>
        <dbReference type="ChEBI" id="CHEBI:58456"/>
        <dbReference type="ChEBI" id="CHEBI:456216"/>
        <dbReference type="EC" id="2.7.1.68"/>
    </reaction>
</comment>
<keyword evidence="5 6" id="KW-0067">ATP-binding</keyword>
<evidence type="ECO:0000256" key="1">
    <source>
        <dbReference type="ARBA" id="ARBA00022679"/>
    </source>
</evidence>
<dbReference type="SMART" id="SM00698">
    <property type="entry name" value="MORN"/>
    <property type="match status" value="8"/>
</dbReference>
<name>A0A8X8A2W0_POPTO</name>
<organism evidence="9 10">
    <name type="scientific">Populus tomentosa</name>
    <name type="common">Chinese white poplar</name>
    <dbReference type="NCBI Taxonomy" id="118781"/>
    <lineage>
        <taxon>Eukaryota</taxon>
        <taxon>Viridiplantae</taxon>
        <taxon>Streptophyta</taxon>
        <taxon>Embryophyta</taxon>
        <taxon>Tracheophyta</taxon>
        <taxon>Spermatophyta</taxon>
        <taxon>Magnoliopsida</taxon>
        <taxon>eudicotyledons</taxon>
        <taxon>Gunneridae</taxon>
        <taxon>Pentapetalae</taxon>
        <taxon>rosids</taxon>
        <taxon>fabids</taxon>
        <taxon>Malpighiales</taxon>
        <taxon>Salicaceae</taxon>
        <taxon>Saliceae</taxon>
        <taxon>Populus</taxon>
    </lineage>
</organism>
<comment type="caution">
    <text evidence="9">The sequence shown here is derived from an EMBL/GenBank/DDBJ whole genome shotgun (WGS) entry which is preliminary data.</text>
</comment>
<dbReference type="AlphaFoldDB" id="A0A8X8A2W0"/>
<sequence length="813" mass="91388">MVLLRHLLDIEDSESIDKKALSNGEVYIGIFKGTLPHGKGKYIWCDGTVYNGDWEEGKMTGKGQILWSSGAKYEGDFSGGYLHGIGTSIGHDGSEYKGAWRMNVRHGLGRKQYSNLDVYEGSWKEGMREGCGSYSWNSGNTYTGNWKGGKICGRGVMKWENGDLFDGFWINGLRHGSGVYRFADGGYYFGMWSMGLKDGKGTFYPAGTKHPSLRRWCSSLGCYESGRNLLSHSSSLNSEKTRALIPNDMRSLSERMSIKGIFKDSGRFSQGTVSLDENSSRFSLGSEFICREPSCMLSQTSDEGQSGVQDNCTVVYEREYMQGVLKNEKVRNTEPSRKTKQRNKFHMKETKKKSYVDIFHGHWSYYLMLSLQLGIRYTVGKITPVPMRGVRDSDFGDRARIRMYFPRKGSQFTPPHYSIDFYWKDYCPMVFRQVNALFNEAQGLNKFQLGCVGLLRNLREMFKLDAAEYMMSICGDDGLTELPSSGKSGSIFFLSHDDRFVIKTLKKFELKLEVHLSKKPNCMELLVVIEGLKRTVLKMLPKYYIHVGKHENTLITKIFGVHRITLRGGKKIDVQSQASTTLLSVLAFLHIDLLTVGFCSVPRPSTKYGEQHDPNCNLTPEQLRAMLEPPATMRNQATLATFDGSVCACGHVYSVYGTSFLHPPGINSQGPLVIPPKGLLLVPHEPSSVSTAPGPHSRGNTLKANSHGEKEVDLLLPGTGRLRVQLGVNMPAQASQKLIQDEVDSAEIELFKVYDVVLYMGVIDILQEYKVKKKVEHACKSLKFDPQSISVVEPKLYAKRFINFLHKVFPQQP</sequence>
<keyword evidence="2" id="KW-0677">Repeat</keyword>
<dbReference type="PANTHER" id="PTHR23086:SF25">
    <property type="entry name" value="PHOSPHATIDYLINOSITOL 4-PHOSPHATE 5-KINASE 8"/>
    <property type="match status" value="1"/>
</dbReference>
<dbReference type="InterPro" id="IPR002498">
    <property type="entry name" value="PInositol-4-P-4/5-kinase_core"/>
</dbReference>
<evidence type="ECO:0000259" key="8">
    <source>
        <dbReference type="PROSITE" id="PS51455"/>
    </source>
</evidence>
<dbReference type="GO" id="GO:0016308">
    <property type="term" value="F:1-phosphatidylinositol-4-phosphate 5-kinase activity"/>
    <property type="evidence" value="ECO:0007669"/>
    <property type="project" value="UniProtKB-EC"/>
</dbReference>
<reference evidence="9" key="1">
    <citation type="journal article" date="2020" name="bioRxiv">
        <title>Hybrid origin of Populus tomentosa Carr. identified through genome sequencing and phylogenomic analysis.</title>
        <authorList>
            <person name="An X."/>
            <person name="Gao K."/>
            <person name="Chen Z."/>
            <person name="Li J."/>
            <person name="Yang X."/>
            <person name="Yang X."/>
            <person name="Zhou J."/>
            <person name="Guo T."/>
            <person name="Zhao T."/>
            <person name="Huang S."/>
            <person name="Miao D."/>
            <person name="Khan W.U."/>
            <person name="Rao P."/>
            <person name="Ye M."/>
            <person name="Lei B."/>
            <person name="Liao W."/>
            <person name="Wang J."/>
            <person name="Ji L."/>
            <person name="Li Y."/>
            <person name="Guo B."/>
            <person name="Mustafa N.S."/>
            <person name="Li S."/>
            <person name="Yun Q."/>
            <person name="Keller S.R."/>
            <person name="Mao J."/>
            <person name="Zhang R."/>
            <person name="Strauss S.H."/>
        </authorList>
    </citation>
    <scope>NUCLEOTIDE SEQUENCE</scope>
    <source>
        <strain evidence="9">GM15</strain>
        <tissue evidence="9">Leaf</tissue>
    </source>
</reference>
<keyword evidence="3 6" id="KW-0547">Nucleotide-binding</keyword>
<dbReference type="EC" id="2.7.1.68" evidence="6"/>
<dbReference type="PROSITE" id="PS51455">
    <property type="entry name" value="PIPK"/>
    <property type="match status" value="1"/>
</dbReference>
<evidence type="ECO:0000256" key="2">
    <source>
        <dbReference type="ARBA" id="ARBA00022737"/>
    </source>
</evidence>
<evidence type="ECO:0000313" key="10">
    <source>
        <dbReference type="Proteomes" id="UP000886885"/>
    </source>
</evidence>
<gene>
    <name evidence="9" type="ORF">POTOM_011364</name>
</gene>
<evidence type="ECO:0000256" key="7">
    <source>
        <dbReference type="SAM" id="MobiDB-lite"/>
    </source>
</evidence>
<dbReference type="EMBL" id="JAAWWB010000005">
    <property type="protein sequence ID" value="KAG6781978.1"/>
    <property type="molecule type" value="Genomic_DNA"/>
</dbReference>
<dbReference type="GO" id="GO:0046854">
    <property type="term" value="P:phosphatidylinositol phosphate biosynthetic process"/>
    <property type="evidence" value="ECO:0007669"/>
    <property type="project" value="TreeGrafter"/>
</dbReference>
<evidence type="ECO:0000256" key="3">
    <source>
        <dbReference type="ARBA" id="ARBA00022741"/>
    </source>
</evidence>
<dbReference type="SMART" id="SM00330">
    <property type="entry name" value="PIPKc"/>
    <property type="match status" value="1"/>
</dbReference>
<dbReference type="OrthoDB" id="70770at2759"/>
<evidence type="ECO:0000256" key="4">
    <source>
        <dbReference type="ARBA" id="ARBA00022777"/>
    </source>
</evidence>
<keyword evidence="1 6" id="KW-0808">Transferase</keyword>
<dbReference type="PIRSF" id="PIRSF037274">
    <property type="entry name" value="PIP5K_plant_prd"/>
    <property type="match status" value="1"/>
</dbReference>
<evidence type="ECO:0000256" key="5">
    <source>
        <dbReference type="ARBA" id="ARBA00022840"/>
    </source>
</evidence>